<dbReference type="EMBL" id="VIIS01001411">
    <property type="protein sequence ID" value="KAF0298751.1"/>
    <property type="molecule type" value="Genomic_DNA"/>
</dbReference>
<evidence type="ECO:0000256" key="3">
    <source>
        <dbReference type="ARBA" id="ARBA00022679"/>
    </source>
</evidence>
<evidence type="ECO:0000313" key="12">
    <source>
        <dbReference type="EMBL" id="KAF0298750.1"/>
    </source>
</evidence>
<comment type="catalytic activity">
    <reaction evidence="9">
        <text>L-seryl-[protein] + UDP-N-acetyl-alpha-D-glucosamine = 3-O-(N-acetyl-beta-D-glucosaminyl)-L-seryl-[protein] + UDP + H(+)</text>
        <dbReference type="Rhea" id="RHEA:48904"/>
        <dbReference type="Rhea" id="RHEA-COMP:9863"/>
        <dbReference type="Rhea" id="RHEA-COMP:12251"/>
        <dbReference type="ChEBI" id="CHEBI:15378"/>
        <dbReference type="ChEBI" id="CHEBI:29999"/>
        <dbReference type="ChEBI" id="CHEBI:57705"/>
        <dbReference type="ChEBI" id="CHEBI:58223"/>
        <dbReference type="ChEBI" id="CHEBI:90838"/>
        <dbReference type="EC" id="2.4.1.255"/>
    </reaction>
</comment>
<dbReference type="EC" id="2.4.1.255" evidence="1"/>
<organism evidence="12 13">
    <name type="scientific">Amphibalanus amphitrite</name>
    <name type="common">Striped barnacle</name>
    <name type="synonym">Balanus amphitrite</name>
    <dbReference type="NCBI Taxonomy" id="1232801"/>
    <lineage>
        <taxon>Eukaryota</taxon>
        <taxon>Metazoa</taxon>
        <taxon>Ecdysozoa</taxon>
        <taxon>Arthropoda</taxon>
        <taxon>Crustacea</taxon>
        <taxon>Multicrustacea</taxon>
        <taxon>Cirripedia</taxon>
        <taxon>Thoracica</taxon>
        <taxon>Thoracicalcarea</taxon>
        <taxon>Balanomorpha</taxon>
        <taxon>Balanoidea</taxon>
        <taxon>Balanidae</taxon>
        <taxon>Amphibalaninae</taxon>
        <taxon>Amphibalanus</taxon>
    </lineage>
</organism>
<comment type="catalytic activity">
    <reaction evidence="10">
        <text>L-threonyl-[protein] + UDP-N-acetyl-alpha-D-glucosamine = 3-O-(N-acetyl-beta-D-glucosaminyl)-L-threonyl-[protein] + UDP + H(+)</text>
        <dbReference type="Rhea" id="RHEA:48908"/>
        <dbReference type="Rhea" id="RHEA-COMP:11060"/>
        <dbReference type="Rhea" id="RHEA-COMP:12252"/>
        <dbReference type="ChEBI" id="CHEBI:15378"/>
        <dbReference type="ChEBI" id="CHEBI:30013"/>
        <dbReference type="ChEBI" id="CHEBI:57705"/>
        <dbReference type="ChEBI" id="CHEBI:58223"/>
        <dbReference type="ChEBI" id="CHEBI:90840"/>
        <dbReference type="EC" id="2.4.1.255"/>
    </reaction>
</comment>
<keyword evidence="4" id="KW-0732">Signal</keyword>
<evidence type="ECO:0000256" key="10">
    <source>
        <dbReference type="ARBA" id="ARBA00049432"/>
    </source>
</evidence>
<dbReference type="PANTHER" id="PTHR20961:SF148">
    <property type="entry name" value="EGF DOMAIN-SPECIFIC O-LINKED N-ACETYLGLUCOSAMINE TRANSFERASE"/>
    <property type="match status" value="1"/>
</dbReference>
<evidence type="ECO:0000256" key="7">
    <source>
        <dbReference type="ARBA" id="ARBA00040944"/>
    </source>
</evidence>
<dbReference type="Proteomes" id="UP000440578">
    <property type="component" value="Unassembled WGS sequence"/>
</dbReference>
<name>A0A6A4W4S4_AMPAM</name>
<keyword evidence="2" id="KW-0328">Glycosyltransferase</keyword>
<proteinExistence type="predicted"/>
<evidence type="ECO:0000256" key="8">
    <source>
        <dbReference type="ARBA" id="ARBA00042574"/>
    </source>
</evidence>
<dbReference type="InterPro" id="IPR049625">
    <property type="entry name" value="Glyco_transf_61_cat"/>
</dbReference>
<evidence type="ECO:0000256" key="2">
    <source>
        <dbReference type="ARBA" id="ARBA00022676"/>
    </source>
</evidence>
<keyword evidence="3 12" id="KW-0808">Transferase</keyword>
<dbReference type="OrthoDB" id="529273at2759"/>
<keyword evidence="6" id="KW-0325">Glycoprotein</keyword>
<comment type="caution">
    <text evidence="12">The sequence shown here is derived from an EMBL/GenBank/DDBJ whole genome shotgun (WGS) entry which is preliminary data.</text>
</comment>
<keyword evidence="13" id="KW-1185">Reference proteome</keyword>
<evidence type="ECO:0000256" key="9">
    <source>
        <dbReference type="ARBA" id="ARBA00048317"/>
    </source>
</evidence>
<evidence type="ECO:0000256" key="5">
    <source>
        <dbReference type="ARBA" id="ARBA00022824"/>
    </source>
</evidence>
<evidence type="ECO:0000256" key="1">
    <source>
        <dbReference type="ARBA" id="ARBA00011970"/>
    </source>
</evidence>
<evidence type="ECO:0000313" key="13">
    <source>
        <dbReference type="Proteomes" id="UP000440578"/>
    </source>
</evidence>
<dbReference type="GO" id="GO:0097363">
    <property type="term" value="F:protein O-acetylglucosaminyltransferase activity"/>
    <property type="evidence" value="ECO:0007669"/>
    <property type="project" value="UniProtKB-EC"/>
</dbReference>
<dbReference type="PANTHER" id="PTHR20961">
    <property type="entry name" value="GLYCOSYLTRANSFERASE"/>
    <property type="match status" value="1"/>
</dbReference>
<evidence type="ECO:0000256" key="4">
    <source>
        <dbReference type="ARBA" id="ARBA00022729"/>
    </source>
</evidence>
<feature type="domain" description="Glycosyltransferase 61 catalytic" evidence="11">
    <location>
        <begin position="222"/>
        <end position="320"/>
    </location>
</feature>
<gene>
    <name evidence="12" type="primary">Eogt_1</name>
    <name evidence="12" type="ORF">FJT64_003876</name>
</gene>
<evidence type="ECO:0000259" key="11">
    <source>
        <dbReference type="Pfam" id="PF04577"/>
    </source>
</evidence>
<dbReference type="AlphaFoldDB" id="A0A6A4W4S4"/>
<protein>
    <recommendedName>
        <fullName evidence="7">EGF domain-specific O-linked N-acetylglucosamine transferase</fullName>
        <ecNumber evidence="1">2.4.1.255</ecNumber>
    </recommendedName>
    <alternativeName>
        <fullName evidence="8">Extracellular O-linked N-acetylglucosamine transferase</fullName>
    </alternativeName>
</protein>
<dbReference type="GO" id="GO:0005788">
    <property type="term" value="C:endoplasmic reticulum lumen"/>
    <property type="evidence" value="ECO:0007669"/>
    <property type="project" value="TreeGrafter"/>
</dbReference>
<dbReference type="InterPro" id="IPR007657">
    <property type="entry name" value="Glycosyltransferase_61"/>
</dbReference>
<dbReference type="EMBL" id="VIIS01001411">
    <property type="protein sequence ID" value="KAF0298750.1"/>
    <property type="molecule type" value="Genomic_DNA"/>
</dbReference>
<dbReference type="Pfam" id="PF04577">
    <property type="entry name" value="Glyco_transf_61"/>
    <property type="match status" value="1"/>
</dbReference>
<reference evidence="12 13" key="1">
    <citation type="submission" date="2019-07" db="EMBL/GenBank/DDBJ databases">
        <title>Draft genome assembly of a fouling barnacle, Amphibalanus amphitrite (Darwin, 1854): The first reference genome for Thecostraca.</title>
        <authorList>
            <person name="Kim W."/>
        </authorList>
    </citation>
    <scope>NUCLEOTIDE SEQUENCE [LARGE SCALE GENOMIC DNA]</scope>
    <source>
        <strain evidence="12">SNU_AA5</strain>
        <tissue evidence="12">Soma without cirri and trophi</tissue>
    </source>
</reference>
<accession>A0A6A4W4S4</accession>
<evidence type="ECO:0000256" key="6">
    <source>
        <dbReference type="ARBA" id="ARBA00023180"/>
    </source>
</evidence>
<keyword evidence="5" id="KW-0256">Endoplasmic reticulum</keyword>
<sequence>MFPLCSPIDSSLEASALNCSSKMEFCRGRNIRLDFRELTKRRGELLRYKMDVLKPGQIAGHCRVDRDRLSSELEFMSALQSWSPEIQHLTQADRPLTGRPECDRVVTTPTYIMKLDASVSMYHHFCDFFNLYASQHLNDSMDGDHPGSFHRDKQVLIWENVPYRSAFAAMFQVFSSRPIWSLNDVIGQRVCFKDVVFPLPPRMIFGLFYNTPLVPGCRQSGLFHAFQRHVLHRLGLPLRRTVADDTVRVVWISRQSRHRRVLNEARILKALRKQQGVEVVKAAFTHATPFVDQVRLVSGSDVLVGLHGAGLTHMLLLPDWGAVFELYHCEDPDCYSDLARLRGLSYTTWEKPELITPQNQGEHPELGAHEKFTNYTLDVAETVRLVLHSVAQVRAHPRYRSARQAHEALQRPARDEL</sequence>